<dbReference type="GO" id="GO:0042800">
    <property type="term" value="F:histone H3K4 methyltransferase activity"/>
    <property type="evidence" value="ECO:0007669"/>
    <property type="project" value="TreeGrafter"/>
</dbReference>
<name>A0A0L7QKR0_9HYME</name>
<dbReference type="GO" id="GO:0003690">
    <property type="term" value="F:double-stranded DNA binding"/>
    <property type="evidence" value="ECO:0007669"/>
    <property type="project" value="TreeGrafter"/>
</dbReference>
<evidence type="ECO:0000313" key="3">
    <source>
        <dbReference type="Proteomes" id="UP000053825"/>
    </source>
</evidence>
<dbReference type="GO" id="GO:0000793">
    <property type="term" value="C:condensed chromosome"/>
    <property type="evidence" value="ECO:0007669"/>
    <property type="project" value="TreeGrafter"/>
</dbReference>
<dbReference type="GO" id="GO:0046975">
    <property type="term" value="F:histone H3K36 methyltransferase activity"/>
    <property type="evidence" value="ECO:0007669"/>
    <property type="project" value="TreeGrafter"/>
</dbReference>
<feature type="non-terminal residue" evidence="2">
    <location>
        <position position="1"/>
    </location>
</feature>
<dbReference type="STRING" id="597456.A0A0L7QKR0"/>
<feature type="domain" description="Mos1 transposase HTH" evidence="1">
    <location>
        <begin position="6"/>
        <end position="51"/>
    </location>
</feature>
<dbReference type="GO" id="GO:0000014">
    <property type="term" value="F:single-stranded DNA endodeoxyribonuclease activity"/>
    <property type="evidence" value="ECO:0007669"/>
    <property type="project" value="TreeGrafter"/>
</dbReference>
<evidence type="ECO:0000259" key="1">
    <source>
        <dbReference type="Pfam" id="PF17906"/>
    </source>
</evidence>
<dbReference type="GO" id="GO:0005634">
    <property type="term" value="C:nucleus"/>
    <property type="evidence" value="ECO:0007669"/>
    <property type="project" value="TreeGrafter"/>
</dbReference>
<dbReference type="GO" id="GO:0031297">
    <property type="term" value="P:replication fork processing"/>
    <property type="evidence" value="ECO:0007669"/>
    <property type="project" value="TreeGrafter"/>
</dbReference>
<dbReference type="Gene3D" id="1.10.10.1450">
    <property type="match status" value="1"/>
</dbReference>
<dbReference type="PANTHER" id="PTHR46060">
    <property type="entry name" value="MARINER MOS1 TRANSPOSASE-LIKE PROTEIN"/>
    <property type="match status" value="1"/>
</dbReference>
<organism evidence="2 3">
    <name type="scientific">Habropoda laboriosa</name>
    <dbReference type="NCBI Taxonomy" id="597456"/>
    <lineage>
        <taxon>Eukaryota</taxon>
        <taxon>Metazoa</taxon>
        <taxon>Ecdysozoa</taxon>
        <taxon>Arthropoda</taxon>
        <taxon>Hexapoda</taxon>
        <taxon>Insecta</taxon>
        <taxon>Pterygota</taxon>
        <taxon>Neoptera</taxon>
        <taxon>Endopterygota</taxon>
        <taxon>Hymenoptera</taxon>
        <taxon>Apocrita</taxon>
        <taxon>Aculeata</taxon>
        <taxon>Apoidea</taxon>
        <taxon>Anthophila</taxon>
        <taxon>Apidae</taxon>
        <taxon>Habropoda</taxon>
    </lineage>
</organism>
<dbReference type="InterPro" id="IPR041426">
    <property type="entry name" value="Mos1_HTH"/>
</dbReference>
<dbReference type="PANTHER" id="PTHR46060:SF2">
    <property type="entry name" value="HISTONE-LYSINE N-METHYLTRANSFERASE SETMAR"/>
    <property type="match status" value="1"/>
</dbReference>
<dbReference type="GO" id="GO:0035861">
    <property type="term" value="C:site of double-strand break"/>
    <property type="evidence" value="ECO:0007669"/>
    <property type="project" value="TreeGrafter"/>
</dbReference>
<dbReference type="GO" id="GO:0000729">
    <property type="term" value="P:DNA double-strand break processing"/>
    <property type="evidence" value="ECO:0007669"/>
    <property type="project" value="TreeGrafter"/>
</dbReference>
<dbReference type="AlphaFoldDB" id="A0A0L7QKR0"/>
<protein>
    <submittedName>
        <fullName evidence="2">Histone-lysine N-methyltransferase SETMAR</fullName>
    </submittedName>
</protein>
<accession>A0A0L7QKR0</accession>
<dbReference type="Proteomes" id="UP000053825">
    <property type="component" value="Unassembled WGS sequence"/>
</dbReference>
<keyword evidence="2" id="KW-0489">Methyltransferase</keyword>
<sequence>IACERLNIRVFILHELKVESTAANRICGVCGEGAVNERTAQKWFKRLKEGNESLNGEPRSGRPSVLEDEKLVEYTIC</sequence>
<dbReference type="GO" id="GO:0003697">
    <property type="term" value="F:single-stranded DNA binding"/>
    <property type="evidence" value="ECO:0007669"/>
    <property type="project" value="TreeGrafter"/>
</dbReference>
<dbReference type="Pfam" id="PF17906">
    <property type="entry name" value="HTH_48"/>
    <property type="match status" value="1"/>
</dbReference>
<proteinExistence type="predicted"/>
<reference evidence="2 3" key="1">
    <citation type="submission" date="2015-07" db="EMBL/GenBank/DDBJ databases">
        <title>The genome of Habropoda laboriosa.</title>
        <authorList>
            <person name="Pan H."/>
            <person name="Kapheim K."/>
        </authorList>
    </citation>
    <scope>NUCLEOTIDE SEQUENCE [LARGE SCALE GENOMIC DNA]</scope>
    <source>
        <strain evidence="2">0110345459</strain>
    </source>
</reference>
<evidence type="ECO:0000313" key="2">
    <source>
        <dbReference type="EMBL" id="KOC59101.1"/>
    </source>
</evidence>
<gene>
    <name evidence="2" type="ORF">WH47_10927</name>
</gene>
<dbReference type="GO" id="GO:0006303">
    <property type="term" value="P:double-strand break repair via nonhomologous end joining"/>
    <property type="evidence" value="ECO:0007669"/>
    <property type="project" value="TreeGrafter"/>
</dbReference>
<dbReference type="GO" id="GO:0044774">
    <property type="term" value="P:mitotic DNA integrity checkpoint signaling"/>
    <property type="evidence" value="ECO:0007669"/>
    <property type="project" value="TreeGrafter"/>
</dbReference>
<keyword evidence="3" id="KW-1185">Reference proteome</keyword>
<dbReference type="EMBL" id="KQ414945">
    <property type="protein sequence ID" value="KOC59101.1"/>
    <property type="molecule type" value="Genomic_DNA"/>
</dbReference>
<keyword evidence="2" id="KW-0808">Transferase</keyword>
<dbReference type="GO" id="GO:0015074">
    <property type="term" value="P:DNA integration"/>
    <property type="evidence" value="ECO:0007669"/>
    <property type="project" value="TreeGrafter"/>
</dbReference>
<dbReference type="GO" id="GO:0044547">
    <property type="term" value="F:DNA topoisomerase binding"/>
    <property type="evidence" value="ECO:0007669"/>
    <property type="project" value="TreeGrafter"/>
</dbReference>
<dbReference type="InterPro" id="IPR052709">
    <property type="entry name" value="Transposase-MT_Hybrid"/>
</dbReference>
<dbReference type="GO" id="GO:0032259">
    <property type="term" value="P:methylation"/>
    <property type="evidence" value="ECO:0007669"/>
    <property type="project" value="UniProtKB-KW"/>
</dbReference>